<feature type="domain" description="Smf/DprA SLOG" evidence="2">
    <location>
        <begin position="87"/>
        <end position="295"/>
    </location>
</feature>
<dbReference type="Pfam" id="PF25317">
    <property type="entry name" value="SAM_SMF"/>
    <property type="match status" value="1"/>
</dbReference>
<dbReference type="NCBIfam" id="TIGR00732">
    <property type="entry name" value="dprA"/>
    <property type="match status" value="1"/>
</dbReference>
<evidence type="ECO:0000259" key="2">
    <source>
        <dbReference type="Pfam" id="PF02481"/>
    </source>
</evidence>
<dbReference type="InterPro" id="IPR036388">
    <property type="entry name" value="WH-like_DNA-bd_sf"/>
</dbReference>
<dbReference type="Pfam" id="PF17782">
    <property type="entry name" value="WHD_DprA"/>
    <property type="match status" value="1"/>
</dbReference>
<keyword evidence="6" id="KW-1185">Reference proteome</keyword>
<dbReference type="PANTHER" id="PTHR43022">
    <property type="entry name" value="PROTEIN SMF"/>
    <property type="match status" value="1"/>
</dbReference>
<dbReference type="eggNOG" id="COG0758">
    <property type="taxonomic scope" value="Bacteria"/>
</dbReference>
<dbReference type="Pfam" id="PF02481">
    <property type="entry name" value="DNA_processg_A"/>
    <property type="match status" value="1"/>
</dbReference>
<dbReference type="PANTHER" id="PTHR43022:SF1">
    <property type="entry name" value="PROTEIN SMF"/>
    <property type="match status" value="1"/>
</dbReference>
<dbReference type="HOGENOM" id="CLU_029601_1_1_6"/>
<dbReference type="GO" id="GO:0009294">
    <property type="term" value="P:DNA-mediated transformation"/>
    <property type="evidence" value="ECO:0007669"/>
    <property type="project" value="InterPro"/>
</dbReference>
<evidence type="ECO:0000259" key="4">
    <source>
        <dbReference type="Pfam" id="PF25317"/>
    </source>
</evidence>
<dbReference type="Gene3D" id="3.40.50.450">
    <property type="match status" value="1"/>
</dbReference>
<dbReference type="Gene3D" id="1.10.10.10">
    <property type="entry name" value="Winged helix-like DNA-binding domain superfamily/Winged helix DNA-binding domain"/>
    <property type="match status" value="1"/>
</dbReference>
<gene>
    <name evidence="5" type="primary">dprA</name>
    <name evidence="5" type="ORF">PROVRUST_08324</name>
</gene>
<dbReference type="InterPro" id="IPR003488">
    <property type="entry name" value="DprA"/>
</dbReference>
<comment type="caution">
    <text evidence="5">The sequence shown here is derived from an EMBL/GenBank/DDBJ whole genome shotgun (WGS) entry which is preliminary data.</text>
</comment>
<feature type="domain" description="DprA winged helix" evidence="3">
    <location>
        <begin position="320"/>
        <end position="368"/>
    </location>
</feature>
<dbReference type="STRING" id="500637.PROVRUST_08324"/>
<sequence length="373" mass="41736">MFVGDELTYSQDDNMNEQEIWIRLSLVNKVALEKVIEIISYLKQRNKVTHSILKECGLNEMQRLQFFHVPQQRIEITTRWLQNKENQMITVSAPQYPFLLKQTYNPPLLLFVIGNSELLSDRQIAIVGSRQMTEYGKTWTKNFVKKFISYGLTITSGLALGIDGASHKTALEHGGKTVAVLGSGLANVYPKQHYNLADEIKENGLLVSEYLPDTPPLPKQFPRRNRIISGLSKAVVVIEAGMKSGSLITARYAIEQNRDLFTLPAPLGNPAFSGNHWLVQQGAYLLSEPDDILLHLECSLNWIQPELSIESTPNSEFNLTENRILGMVGYQVTPVDVIAGQLQLPISRVISILTELEISGDILSTAGGYIRVS</sequence>
<dbReference type="InterPro" id="IPR057666">
    <property type="entry name" value="DrpA_SLOG"/>
</dbReference>
<evidence type="ECO:0000313" key="6">
    <source>
        <dbReference type="Proteomes" id="UP000005512"/>
    </source>
</evidence>
<accession>D1P7V1</accession>
<evidence type="ECO:0000259" key="3">
    <source>
        <dbReference type="Pfam" id="PF17782"/>
    </source>
</evidence>
<dbReference type="Proteomes" id="UP000005512">
    <property type="component" value="Unassembled WGS sequence"/>
</dbReference>
<comment type="similarity">
    <text evidence="1">Belongs to the DprA/Smf family.</text>
</comment>
<dbReference type="SUPFAM" id="SSF102405">
    <property type="entry name" value="MCP/YpsA-like"/>
    <property type="match status" value="1"/>
</dbReference>
<name>D1P7V1_9GAMM</name>
<organism evidence="5 6">
    <name type="scientific">Providencia rustigianii DSM 4541</name>
    <dbReference type="NCBI Taxonomy" id="500637"/>
    <lineage>
        <taxon>Bacteria</taxon>
        <taxon>Pseudomonadati</taxon>
        <taxon>Pseudomonadota</taxon>
        <taxon>Gammaproteobacteria</taxon>
        <taxon>Enterobacterales</taxon>
        <taxon>Morganellaceae</taxon>
        <taxon>Providencia</taxon>
    </lineage>
</organism>
<reference evidence="5" key="1">
    <citation type="submission" date="2009-12" db="EMBL/GenBank/DDBJ databases">
        <authorList>
            <person name="Weinstock G."/>
            <person name="Sodergren E."/>
            <person name="Clifton S."/>
            <person name="Fulton L."/>
            <person name="Fulton B."/>
            <person name="Courtney L."/>
            <person name="Fronick C."/>
            <person name="Harrison M."/>
            <person name="Strong C."/>
            <person name="Farmer C."/>
            <person name="Delahaunty K."/>
            <person name="Markovic C."/>
            <person name="Hall O."/>
            <person name="Minx P."/>
            <person name="Tomlinson C."/>
            <person name="Mitreva M."/>
            <person name="Nelson J."/>
            <person name="Hou S."/>
            <person name="Wollam A."/>
            <person name="Pepin K.H."/>
            <person name="Johnson M."/>
            <person name="Bhonagiri V."/>
            <person name="Nash W.E."/>
            <person name="Warren W."/>
            <person name="Chinwalla A."/>
            <person name="Mardis E.R."/>
            <person name="Wilson R.K."/>
        </authorList>
    </citation>
    <scope>NUCLEOTIDE SEQUENCE [LARGE SCALE GENOMIC DNA]</scope>
    <source>
        <strain evidence="5">DSM 4541</strain>
    </source>
</reference>
<feature type="domain" description="Smf/DprA SAM" evidence="4">
    <location>
        <begin position="15"/>
        <end position="77"/>
    </location>
</feature>
<protein>
    <submittedName>
        <fullName evidence="5">DNA protecting protein DprA</fullName>
    </submittedName>
</protein>
<dbReference type="AlphaFoldDB" id="D1P7V1"/>
<dbReference type="InterPro" id="IPR057338">
    <property type="entry name" value="DprA_SAM"/>
</dbReference>
<dbReference type="InterPro" id="IPR041614">
    <property type="entry name" value="DprA_WH"/>
</dbReference>
<proteinExistence type="inferred from homology"/>
<dbReference type="EMBL" id="ABXV02000066">
    <property type="protein sequence ID" value="EFB70502.1"/>
    <property type="molecule type" value="Genomic_DNA"/>
</dbReference>
<evidence type="ECO:0000256" key="1">
    <source>
        <dbReference type="ARBA" id="ARBA00006525"/>
    </source>
</evidence>
<evidence type="ECO:0000313" key="5">
    <source>
        <dbReference type="EMBL" id="EFB70502.1"/>
    </source>
</evidence>